<dbReference type="EMBL" id="AOGT01000175">
    <property type="protein sequence ID" value="EMG50587.1"/>
    <property type="molecule type" value="Genomic_DNA"/>
</dbReference>
<evidence type="ECO:0000256" key="1">
    <source>
        <dbReference type="SAM" id="MobiDB-lite"/>
    </source>
</evidence>
<dbReference type="InterPro" id="IPR013715">
    <property type="entry name" value="DUF1746"/>
</dbReference>
<comment type="caution">
    <text evidence="4">The sequence shown here is derived from an EMBL/GenBank/DDBJ whole genome shotgun (WGS) entry which is preliminary data.</text>
</comment>
<evidence type="ECO:0000313" key="4">
    <source>
        <dbReference type="EMBL" id="EMG50587.1"/>
    </source>
</evidence>
<feature type="transmembrane region" description="Helical" evidence="2">
    <location>
        <begin position="38"/>
        <end position="60"/>
    </location>
</feature>
<dbReference type="PANTHER" id="PTHR39405">
    <property type="entry name" value="DSC E3 UBIQUITIN LIGASE COMPLEX SUBUNIT 4"/>
    <property type="match status" value="1"/>
</dbReference>
<feature type="region of interest" description="Disordered" evidence="1">
    <location>
        <begin position="122"/>
        <end position="141"/>
    </location>
</feature>
<dbReference type="OMA" id="FIQLVFH"/>
<reference evidence="4 5" key="1">
    <citation type="submission" date="2013-02" db="EMBL/GenBank/DDBJ databases">
        <title>Genome sequence of Candida maltosa Xu316, a potential industrial strain for xylitol and ethanol production.</title>
        <authorList>
            <person name="Yu J."/>
            <person name="Wang Q."/>
            <person name="Geng X."/>
            <person name="Bao W."/>
            <person name="He P."/>
            <person name="Cai J."/>
        </authorList>
    </citation>
    <scope>NUCLEOTIDE SEQUENCE [LARGE SCALE GENOMIC DNA]</scope>
    <source>
        <strain evidence="5">Xu316</strain>
    </source>
</reference>
<proteinExistence type="predicted"/>
<organism evidence="4 5">
    <name type="scientific">Candida maltosa (strain Xu316)</name>
    <name type="common">Yeast</name>
    <dbReference type="NCBI Taxonomy" id="1245528"/>
    <lineage>
        <taxon>Eukaryota</taxon>
        <taxon>Fungi</taxon>
        <taxon>Dikarya</taxon>
        <taxon>Ascomycota</taxon>
        <taxon>Saccharomycotina</taxon>
        <taxon>Pichiomycetes</taxon>
        <taxon>Debaryomycetaceae</taxon>
        <taxon>Candida/Lodderomyces clade</taxon>
        <taxon>Candida</taxon>
    </lineage>
</organism>
<dbReference type="Pfam" id="PF08508">
    <property type="entry name" value="DUF1746"/>
    <property type="match status" value="1"/>
</dbReference>
<dbReference type="AlphaFoldDB" id="M3HSQ6"/>
<dbReference type="OrthoDB" id="5428737at2759"/>
<accession>M3HSQ6</accession>
<evidence type="ECO:0000256" key="2">
    <source>
        <dbReference type="SAM" id="Phobius"/>
    </source>
</evidence>
<dbReference type="HOGENOM" id="CLU_074141_0_0_1"/>
<dbReference type="PANTHER" id="PTHR39405:SF1">
    <property type="entry name" value="DSC E3 UBIQUITIN LIGASE COMPLEX SUBUNIT 4"/>
    <property type="match status" value="1"/>
</dbReference>
<feature type="transmembrane region" description="Helical" evidence="2">
    <location>
        <begin position="90"/>
        <end position="111"/>
    </location>
</feature>
<dbReference type="Proteomes" id="UP000011777">
    <property type="component" value="Unassembled WGS sequence"/>
</dbReference>
<dbReference type="GO" id="GO:0005783">
    <property type="term" value="C:endoplasmic reticulum"/>
    <property type="evidence" value="ECO:0007669"/>
    <property type="project" value="TreeGrafter"/>
</dbReference>
<name>M3HSQ6_CANMX</name>
<keyword evidence="2" id="KW-0472">Membrane</keyword>
<sequence length="194" mass="21845">MSFLKLLIRTMTHISIINVNPPPALELPEDYRKTLVKISLYVVIWGNLFCIFLHLVFGVYTDSPTKDGYLHGGITVQFIGERFPYSRFELIALDLLVFLTQLVFHNLIGVVKDSEVLESKVSDDIEEDQEQSGSGKFHNEGDGYNGNVHLLTIDILDSIKKVREFKVNLQPMNTGDGANAAQMPGSFPNPRMFV</sequence>
<dbReference type="GO" id="GO:0044695">
    <property type="term" value="C:Dsc E3 ubiquitin ligase complex"/>
    <property type="evidence" value="ECO:0007669"/>
    <property type="project" value="InterPro"/>
</dbReference>
<dbReference type="eggNOG" id="ENOG502S4TY">
    <property type="taxonomic scope" value="Eukaryota"/>
</dbReference>
<dbReference type="GO" id="GO:0032933">
    <property type="term" value="P:SREBP signaling pathway"/>
    <property type="evidence" value="ECO:0007669"/>
    <property type="project" value="InterPro"/>
</dbReference>
<keyword evidence="2" id="KW-0812">Transmembrane</keyword>
<dbReference type="InterPro" id="IPR038967">
    <property type="entry name" value="Dsc4-like"/>
</dbReference>
<protein>
    <recommendedName>
        <fullName evidence="3">DUF1746 domain-containing protein</fullName>
    </recommendedName>
</protein>
<gene>
    <name evidence="4" type="ORF">G210_2096</name>
</gene>
<keyword evidence="2" id="KW-1133">Transmembrane helix</keyword>
<feature type="domain" description="DUF1746" evidence="3">
    <location>
        <begin position="2"/>
        <end position="104"/>
    </location>
</feature>
<keyword evidence="5" id="KW-1185">Reference proteome</keyword>
<evidence type="ECO:0000313" key="5">
    <source>
        <dbReference type="Proteomes" id="UP000011777"/>
    </source>
</evidence>
<evidence type="ECO:0000259" key="3">
    <source>
        <dbReference type="Pfam" id="PF08508"/>
    </source>
</evidence>